<feature type="non-terminal residue" evidence="1">
    <location>
        <position position="1"/>
    </location>
</feature>
<dbReference type="EMBL" id="WJHE01001006">
    <property type="protein sequence ID" value="MST34439.1"/>
    <property type="molecule type" value="Genomic_DNA"/>
</dbReference>
<keyword evidence="2" id="KW-1185">Reference proteome</keyword>
<dbReference type="InterPro" id="IPR036412">
    <property type="entry name" value="HAD-like_sf"/>
</dbReference>
<name>A0ABW9QX49_9ACTN</name>
<dbReference type="InterPro" id="IPR023214">
    <property type="entry name" value="HAD_sf"/>
</dbReference>
<reference evidence="1 2" key="1">
    <citation type="submission" date="2019-11" db="EMBL/GenBank/DDBJ databases">
        <title>Acidiferrimicrobium australis gen. nov., sp. nov., an acidophilic and obligately heterotrophic, member of the Actinobacteria that catalyses dissimilatory oxido- reduction of iron isolated from metal-rich acidic water in Chile.</title>
        <authorList>
            <person name="Gonzalez D."/>
            <person name="Huber K."/>
            <person name="Hedrich S."/>
            <person name="Rojas-Villalobos C."/>
            <person name="Quatrini R."/>
            <person name="Dinamarca M.A."/>
            <person name="Schwarz A."/>
            <person name="Canales C."/>
            <person name="Nancucheo I."/>
        </authorList>
    </citation>
    <scope>NUCLEOTIDE SEQUENCE [LARGE SCALE GENOMIC DNA]</scope>
    <source>
        <strain evidence="1 2">USS-CCA1</strain>
    </source>
</reference>
<dbReference type="PANTHER" id="PTHR19288:SF95">
    <property type="entry name" value="D-GLYCEROL 3-PHOSPHATE PHOSPHATASE"/>
    <property type="match status" value="1"/>
</dbReference>
<comment type="caution">
    <text evidence="1">The sequence shown here is derived from an EMBL/GenBank/DDBJ whole genome shotgun (WGS) entry which is preliminary data.</text>
</comment>
<gene>
    <name evidence="1" type="ORF">GHK86_17145</name>
</gene>
<evidence type="ECO:0000313" key="2">
    <source>
        <dbReference type="Proteomes" id="UP000437736"/>
    </source>
</evidence>
<dbReference type="Proteomes" id="UP000437736">
    <property type="component" value="Unassembled WGS sequence"/>
</dbReference>
<evidence type="ECO:0000313" key="1">
    <source>
        <dbReference type="EMBL" id="MST34439.1"/>
    </source>
</evidence>
<dbReference type="Pfam" id="PF13242">
    <property type="entry name" value="Hydrolase_like"/>
    <property type="match status" value="1"/>
</dbReference>
<protein>
    <submittedName>
        <fullName evidence="1">HAD hydrolase-like protein</fullName>
    </submittedName>
</protein>
<sequence length="158" mass="15926">LAERGVEVVPADARPDAVVVGRTVTLDYDELAGAATAVRDGARFIATNTDATYPTGNGPLPGAGALVAFVATAAGRQPEVAGKPHAAVAALVRSRFGAPRVMIGDRADTDGAFAVAVGTPFALVLSGTTRREDLPVQPAPALVAEDLAEAVDRLLAGS</sequence>
<dbReference type="SUPFAM" id="SSF56784">
    <property type="entry name" value="HAD-like"/>
    <property type="match status" value="1"/>
</dbReference>
<proteinExistence type="predicted"/>
<dbReference type="Gene3D" id="3.40.50.1000">
    <property type="entry name" value="HAD superfamily/HAD-like"/>
    <property type="match status" value="2"/>
</dbReference>
<dbReference type="PANTHER" id="PTHR19288">
    <property type="entry name" value="4-NITROPHENYLPHOSPHATASE-RELATED"/>
    <property type="match status" value="1"/>
</dbReference>
<accession>A0ABW9QX49</accession>
<organism evidence="1 2">
    <name type="scientific">Acidiferrimicrobium australe</name>
    <dbReference type="NCBI Taxonomy" id="2664430"/>
    <lineage>
        <taxon>Bacteria</taxon>
        <taxon>Bacillati</taxon>
        <taxon>Actinomycetota</taxon>
        <taxon>Acidimicrobiia</taxon>
        <taxon>Acidimicrobiales</taxon>
        <taxon>Acidimicrobiaceae</taxon>
        <taxon>Acidiferrimicrobium</taxon>
    </lineage>
</organism>